<reference evidence="1 2" key="1">
    <citation type="submission" date="2005-07" db="EMBL/GenBank/DDBJ databases">
        <authorList>
            <person name="Mural R.J."/>
            <person name="Li P.W."/>
            <person name="Adams M.D."/>
            <person name="Amanatides P.G."/>
            <person name="Baden-Tillson H."/>
            <person name="Barnstead M."/>
            <person name="Chin S.H."/>
            <person name="Dew I."/>
            <person name="Evans C.A."/>
            <person name="Ferriera S."/>
            <person name="Flanigan M."/>
            <person name="Fosler C."/>
            <person name="Glodek A."/>
            <person name="Gu Z."/>
            <person name="Holt R.A."/>
            <person name="Jennings D."/>
            <person name="Kraft C.L."/>
            <person name="Lu F."/>
            <person name="Nguyen T."/>
            <person name="Nusskern D.R."/>
            <person name="Pfannkoch C.M."/>
            <person name="Sitter C."/>
            <person name="Sutton G.G."/>
            <person name="Venter J.C."/>
            <person name="Wang Z."/>
            <person name="Woodage T."/>
            <person name="Zheng X.H."/>
            <person name="Zhong F."/>
        </authorList>
    </citation>
    <scope>NUCLEOTIDE SEQUENCE [LARGE SCALE GENOMIC DNA]</scope>
    <source>
        <strain>BN</strain>
        <strain evidence="2">Sprague-Dawley</strain>
    </source>
</reference>
<dbReference type="EMBL" id="CH473948">
    <property type="protein sequence ID" value="EDM04367.1"/>
    <property type="molecule type" value="Genomic_DNA"/>
</dbReference>
<evidence type="ECO:0000313" key="1">
    <source>
        <dbReference type="EMBL" id="EDM04367.1"/>
    </source>
</evidence>
<dbReference type="Proteomes" id="UP000234681">
    <property type="component" value="Chromosome 10"/>
</dbReference>
<proteinExistence type="predicted"/>
<protein>
    <submittedName>
        <fullName evidence="1">RCG34207</fullName>
    </submittedName>
</protein>
<organism evidence="1 2">
    <name type="scientific">Rattus norvegicus</name>
    <name type="common">Rat</name>
    <dbReference type="NCBI Taxonomy" id="10116"/>
    <lineage>
        <taxon>Eukaryota</taxon>
        <taxon>Metazoa</taxon>
        <taxon>Chordata</taxon>
        <taxon>Craniata</taxon>
        <taxon>Vertebrata</taxon>
        <taxon>Euteleostomi</taxon>
        <taxon>Mammalia</taxon>
        <taxon>Eutheria</taxon>
        <taxon>Euarchontoglires</taxon>
        <taxon>Glires</taxon>
        <taxon>Rodentia</taxon>
        <taxon>Myomorpha</taxon>
        <taxon>Muroidea</taxon>
        <taxon>Muridae</taxon>
        <taxon>Murinae</taxon>
        <taxon>Rattus</taxon>
    </lineage>
</organism>
<accession>A6HEB2</accession>
<gene>
    <name evidence="1" type="ORF">rCG_34207</name>
</gene>
<name>A6HEB2_RAT</name>
<sequence>MFNSHFRYLIESSSKERLKKKKNHILLVCDS</sequence>
<dbReference type="AlphaFoldDB" id="A6HEB2"/>
<evidence type="ECO:0000313" key="2">
    <source>
        <dbReference type="Proteomes" id="UP000234681"/>
    </source>
</evidence>